<evidence type="ECO:0000313" key="3">
    <source>
        <dbReference type="Proteomes" id="UP000192602"/>
    </source>
</evidence>
<feature type="domain" description="GP-PDE" evidence="1">
    <location>
        <begin position="11"/>
        <end position="234"/>
    </location>
</feature>
<dbReference type="CDD" id="cd08556">
    <property type="entry name" value="GDPD"/>
    <property type="match status" value="1"/>
</dbReference>
<evidence type="ECO:0000259" key="1">
    <source>
        <dbReference type="PROSITE" id="PS51704"/>
    </source>
</evidence>
<dbReference type="EMBL" id="FWWZ01000001">
    <property type="protein sequence ID" value="SMC09159.1"/>
    <property type="molecule type" value="Genomic_DNA"/>
</dbReference>
<sequence length="327" mass="37258">MIEKALNQKPFGVIAHRGGGLEVPENTIKGIKHAIRIKADIVEVDIRSTKDGELILLHDSDFERVAGVAKEAKELEFAYIKENILIEDSEPVATLAEALESAKGKIAMFLEIKEPDTCQKVVELVQEYQMQQDVCIISFYEEVVSEVKRLDSTITTGLVYSYPPGKIPDAKQLGCALVLPHYRIATAKANRFAHNIHLKVGVWTVNEEDLAIAMHERGADLIASDYPKMLLKLRKRLQEGGVIEKEKIEFLIEEVDDILLRKVVLGKGHFLIERDPRKDNTYHTLKEKYNNNFYIFDEYKEEKLTNEVVLVQKVKRSKVDEIIKKFG</sequence>
<gene>
    <name evidence="2" type="ORF">SAMN05660197_0962</name>
</gene>
<proteinExistence type="predicted"/>
<protein>
    <submittedName>
        <fullName evidence="2">Glycerophosphoryl diester phosphodiesterase</fullName>
    </submittedName>
</protein>
<organism evidence="2 3">
    <name type="scientific">Nitratiruptor tergarcus DSM 16512</name>
    <dbReference type="NCBI Taxonomy" id="1069081"/>
    <lineage>
        <taxon>Bacteria</taxon>
        <taxon>Pseudomonadati</taxon>
        <taxon>Campylobacterota</taxon>
        <taxon>Epsilonproteobacteria</taxon>
        <taxon>Nautiliales</taxon>
        <taxon>Nitratiruptoraceae</taxon>
        <taxon>Nitratiruptor</taxon>
    </lineage>
</organism>
<dbReference type="InterPro" id="IPR030395">
    <property type="entry name" value="GP_PDE_dom"/>
</dbReference>
<dbReference type="InterPro" id="IPR017946">
    <property type="entry name" value="PLC-like_Pdiesterase_TIM-brl"/>
</dbReference>
<dbReference type="PANTHER" id="PTHR46211">
    <property type="entry name" value="GLYCEROPHOSPHORYL DIESTER PHOSPHODIESTERASE"/>
    <property type="match status" value="1"/>
</dbReference>
<reference evidence="3" key="1">
    <citation type="submission" date="2017-04" db="EMBL/GenBank/DDBJ databases">
        <authorList>
            <person name="Varghese N."/>
            <person name="Submissions S."/>
        </authorList>
    </citation>
    <scope>NUCLEOTIDE SEQUENCE [LARGE SCALE GENOMIC DNA]</scope>
    <source>
        <strain evidence="3">DSM 16512</strain>
    </source>
</reference>
<name>A0A1W1WSI1_9BACT</name>
<dbReference type="STRING" id="1069081.SAMN05660197_0962"/>
<dbReference type="Pfam" id="PF03009">
    <property type="entry name" value="GDPD"/>
    <property type="match status" value="1"/>
</dbReference>
<dbReference type="Pfam" id="PF23476">
    <property type="entry name" value="DUF7132"/>
    <property type="match status" value="1"/>
</dbReference>
<dbReference type="SUPFAM" id="SSF51695">
    <property type="entry name" value="PLC-like phosphodiesterases"/>
    <property type="match status" value="1"/>
</dbReference>
<dbReference type="RefSeq" id="WP_084275403.1">
    <property type="nucleotide sequence ID" value="NZ_AP026671.1"/>
</dbReference>
<dbReference type="PANTHER" id="PTHR46211:SF14">
    <property type="entry name" value="GLYCEROPHOSPHODIESTER PHOSPHODIESTERASE"/>
    <property type="match status" value="1"/>
</dbReference>
<evidence type="ECO:0000313" key="2">
    <source>
        <dbReference type="EMBL" id="SMC09159.1"/>
    </source>
</evidence>
<dbReference type="Gene3D" id="3.20.20.190">
    <property type="entry name" value="Phosphatidylinositol (PI) phosphodiesterase"/>
    <property type="match status" value="1"/>
</dbReference>
<keyword evidence="3" id="KW-1185">Reference proteome</keyword>
<dbReference type="Proteomes" id="UP000192602">
    <property type="component" value="Unassembled WGS sequence"/>
</dbReference>
<accession>A0A1W1WSI1</accession>
<dbReference type="OrthoDB" id="9787897at2"/>
<dbReference type="PROSITE" id="PS51704">
    <property type="entry name" value="GP_PDE"/>
    <property type="match status" value="1"/>
</dbReference>
<dbReference type="GO" id="GO:0008081">
    <property type="term" value="F:phosphoric diester hydrolase activity"/>
    <property type="evidence" value="ECO:0007669"/>
    <property type="project" value="InterPro"/>
</dbReference>
<dbReference type="GO" id="GO:0006629">
    <property type="term" value="P:lipid metabolic process"/>
    <property type="evidence" value="ECO:0007669"/>
    <property type="project" value="InterPro"/>
</dbReference>
<dbReference type="AlphaFoldDB" id="A0A1W1WSI1"/>
<dbReference type="InterPro" id="IPR055556">
    <property type="entry name" value="DUF7132"/>
</dbReference>